<keyword evidence="3" id="KW-0677">Repeat</keyword>
<dbReference type="Pfam" id="PF00096">
    <property type="entry name" value="zf-C2H2"/>
    <property type="match status" value="2"/>
</dbReference>
<evidence type="ECO:0000313" key="13">
    <source>
        <dbReference type="EMBL" id="KAB0797520.1"/>
    </source>
</evidence>
<evidence type="ECO:0000256" key="5">
    <source>
        <dbReference type="ARBA" id="ARBA00022833"/>
    </source>
</evidence>
<dbReference type="Proteomes" id="UP000327044">
    <property type="component" value="Unassembled WGS sequence"/>
</dbReference>
<dbReference type="Gene3D" id="3.30.160.60">
    <property type="entry name" value="Classic Zinc Finger"/>
    <property type="match status" value="2"/>
</dbReference>
<evidence type="ECO:0000256" key="11">
    <source>
        <dbReference type="SAM" id="MobiDB-lite"/>
    </source>
</evidence>
<dbReference type="SUPFAM" id="SSF57667">
    <property type="entry name" value="beta-beta-alpha zinc fingers"/>
    <property type="match status" value="1"/>
</dbReference>
<evidence type="ECO:0000256" key="6">
    <source>
        <dbReference type="ARBA" id="ARBA00023015"/>
    </source>
</evidence>
<dbReference type="EMBL" id="VVIM01000006">
    <property type="protein sequence ID" value="KAB0797520.1"/>
    <property type="molecule type" value="Genomic_DNA"/>
</dbReference>
<evidence type="ECO:0000256" key="7">
    <source>
        <dbReference type="ARBA" id="ARBA00023125"/>
    </source>
</evidence>
<organism evidence="13 14">
    <name type="scientific">Photinus pyralis</name>
    <name type="common">Common eastern firefly</name>
    <name type="synonym">Lampyris pyralis</name>
    <dbReference type="NCBI Taxonomy" id="7054"/>
    <lineage>
        <taxon>Eukaryota</taxon>
        <taxon>Metazoa</taxon>
        <taxon>Ecdysozoa</taxon>
        <taxon>Arthropoda</taxon>
        <taxon>Hexapoda</taxon>
        <taxon>Insecta</taxon>
        <taxon>Pterygota</taxon>
        <taxon>Neoptera</taxon>
        <taxon>Endopterygota</taxon>
        <taxon>Coleoptera</taxon>
        <taxon>Polyphaga</taxon>
        <taxon>Elateriformia</taxon>
        <taxon>Elateroidea</taxon>
        <taxon>Lampyridae</taxon>
        <taxon>Lampyrinae</taxon>
        <taxon>Photinus</taxon>
    </lineage>
</organism>
<keyword evidence="5" id="KW-0862">Zinc</keyword>
<dbReference type="OrthoDB" id="6077919at2759"/>
<dbReference type="GO" id="GO:0048619">
    <property type="term" value="P:embryonic hindgut morphogenesis"/>
    <property type="evidence" value="ECO:0007669"/>
    <property type="project" value="TreeGrafter"/>
</dbReference>
<protein>
    <recommendedName>
        <fullName evidence="12">C2H2-type domain-containing protein</fullName>
    </recommendedName>
</protein>
<evidence type="ECO:0000256" key="3">
    <source>
        <dbReference type="ARBA" id="ARBA00022737"/>
    </source>
</evidence>
<keyword evidence="4 10" id="KW-0863">Zinc-finger</keyword>
<keyword evidence="8" id="KW-0804">Transcription</keyword>
<feature type="domain" description="C2H2-type" evidence="12">
    <location>
        <begin position="449"/>
        <end position="476"/>
    </location>
</feature>
<dbReference type="FunFam" id="3.30.160.60:FF:001385">
    <property type="entry name" value="zinc finger protein 774"/>
    <property type="match status" value="1"/>
</dbReference>
<dbReference type="AlphaFoldDB" id="A0A5N4AJK1"/>
<feature type="region of interest" description="Disordered" evidence="11">
    <location>
        <begin position="391"/>
        <end position="431"/>
    </location>
</feature>
<evidence type="ECO:0000256" key="9">
    <source>
        <dbReference type="ARBA" id="ARBA00023242"/>
    </source>
</evidence>
<keyword evidence="2" id="KW-0479">Metal-binding</keyword>
<dbReference type="PANTHER" id="PTHR14196">
    <property type="entry name" value="ODD-SKIPPED - RELATED"/>
    <property type="match status" value="1"/>
</dbReference>
<dbReference type="InterPro" id="IPR013087">
    <property type="entry name" value="Znf_C2H2_type"/>
</dbReference>
<dbReference type="GO" id="GO:0005634">
    <property type="term" value="C:nucleus"/>
    <property type="evidence" value="ECO:0007669"/>
    <property type="project" value="UniProtKB-SubCell"/>
</dbReference>
<feature type="domain" description="C2H2-type" evidence="12">
    <location>
        <begin position="477"/>
        <end position="499"/>
    </location>
</feature>
<feature type="compositionally biased region" description="Basic residues" evidence="11">
    <location>
        <begin position="415"/>
        <end position="426"/>
    </location>
</feature>
<dbReference type="GO" id="GO:0000981">
    <property type="term" value="F:DNA-binding transcription factor activity, RNA polymerase II-specific"/>
    <property type="evidence" value="ECO:0007669"/>
    <property type="project" value="TreeGrafter"/>
</dbReference>
<evidence type="ECO:0000259" key="12">
    <source>
        <dbReference type="PROSITE" id="PS50157"/>
    </source>
</evidence>
<dbReference type="FunCoup" id="A0A5N4AJK1">
    <property type="interactions" value="111"/>
</dbReference>
<dbReference type="InParanoid" id="A0A5N4AJK1"/>
<feature type="region of interest" description="Disordered" evidence="11">
    <location>
        <begin position="332"/>
        <end position="365"/>
    </location>
</feature>
<name>A0A5N4AJK1_PHOPY</name>
<dbReference type="InterPro" id="IPR036236">
    <property type="entry name" value="Znf_C2H2_sf"/>
</dbReference>
<feature type="compositionally biased region" description="Low complexity" evidence="11">
    <location>
        <begin position="354"/>
        <end position="365"/>
    </location>
</feature>
<evidence type="ECO:0000256" key="4">
    <source>
        <dbReference type="ARBA" id="ARBA00022771"/>
    </source>
</evidence>
<evidence type="ECO:0000313" key="14">
    <source>
        <dbReference type="Proteomes" id="UP000327044"/>
    </source>
</evidence>
<keyword evidence="6" id="KW-0805">Transcription regulation</keyword>
<sequence>MLTMATMKYPNVSGGSNMAVSGNGPHVDDVDSLFASSCWQNSASNVQNDFMETQKLILDSSINNLGSDKLLLDNSINHDNEIATKATMDALDNLLLNSQPINANLAELKPLPPFTGYTGHLSINGIQGHHYHALSQRIPEENNNSYNSFNEQNSLVSSSTCNAITDSSDETKPLYGVDEVVGKIGYTDCVNPDSVSGTKIYDECGQPTADSVTHIKTEIAEYDISSIDDIATLIGSAIADTTVPNHAHEEDPSGSRDSWMDLDAWIEGACNDQQKSLIITQDGLSEFVIQNSPQNNNEFKTHVEYSSKLHSPPGNSTLQSLLTHGYMPLLQNRLQNGPPIKQEAPSSTNYGLESSTTSSPPSVVSTTDNLVLSINGRFVHHYSVHGIEPDDRIRSPEILGPNYPHTTTTTPNSTKKSRSRAQKKQHTASSTVFQTEQNLGLLGKEKPVHRCSICNRGFLNKSNIKVHLRTHTGEKPFRCETCAKAFRQKAHLLKHQQIHKRIGRD</sequence>
<comment type="caution">
    <text evidence="13">The sequence shown here is derived from an EMBL/GenBank/DDBJ whole genome shotgun (WGS) entry which is preliminary data.</text>
</comment>
<dbReference type="GO" id="GO:0000977">
    <property type="term" value="F:RNA polymerase II transcription regulatory region sequence-specific DNA binding"/>
    <property type="evidence" value="ECO:0007669"/>
    <property type="project" value="TreeGrafter"/>
</dbReference>
<keyword evidence="14" id="KW-1185">Reference proteome</keyword>
<keyword evidence="7" id="KW-0238">DNA-binding</keyword>
<evidence type="ECO:0000256" key="8">
    <source>
        <dbReference type="ARBA" id="ARBA00023163"/>
    </source>
</evidence>
<evidence type="ECO:0000256" key="1">
    <source>
        <dbReference type="ARBA" id="ARBA00004123"/>
    </source>
</evidence>
<feature type="compositionally biased region" description="Polar residues" evidence="11">
    <location>
        <begin position="344"/>
        <end position="353"/>
    </location>
</feature>
<dbReference type="GO" id="GO:0009880">
    <property type="term" value="P:embryonic pattern specification"/>
    <property type="evidence" value="ECO:0007669"/>
    <property type="project" value="TreeGrafter"/>
</dbReference>
<dbReference type="InterPro" id="IPR050717">
    <property type="entry name" value="C2H2-ZF_Transcription_Reg"/>
</dbReference>
<comment type="subcellular location">
    <subcellularLocation>
        <location evidence="1">Nucleus</location>
    </subcellularLocation>
</comment>
<dbReference type="PANTHER" id="PTHR14196:SF10">
    <property type="entry name" value="C2H2-TYPE DOMAIN-CONTAINING PROTEIN"/>
    <property type="match status" value="1"/>
</dbReference>
<reference evidence="13 14" key="1">
    <citation type="journal article" date="2018" name="Elife">
        <title>Firefly genomes illuminate parallel origins of bioluminescence in beetles.</title>
        <authorList>
            <person name="Fallon T.R."/>
            <person name="Lower S.E."/>
            <person name="Chang C.H."/>
            <person name="Bessho-Uehara M."/>
            <person name="Martin G.J."/>
            <person name="Bewick A.J."/>
            <person name="Behringer M."/>
            <person name="Debat H.J."/>
            <person name="Wong I."/>
            <person name="Day J.C."/>
            <person name="Suvorov A."/>
            <person name="Silva C.J."/>
            <person name="Stanger-Hall K.F."/>
            <person name="Hall D.W."/>
            <person name="Schmitz R.J."/>
            <person name="Nelson D.R."/>
            <person name="Lewis S.M."/>
            <person name="Shigenobu S."/>
            <person name="Bybee S.M."/>
            <person name="Larracuente A.M."/>
            <person name="Oba Y."/>
            <person name="Weng J.K."/>
        </authorList>
    </citation>
    <scope>NUCLEOTIDE SEQUENCE [LARGE SCALE GENOMIC DNA]</scope>
    <source>
        <strain evidence="13">1611_PpyrPB1</strain>
        <tissue evidence="13">Whole body</tissue>
    </source>
</reference>
<dbReference type="SMART" id="SM00355">
    <property type="entry name" value="ZnF_C2H2"/>
    <property type="match status" value="2"/>
</dbReference>
<accession>A0A5N4AJK1</accession>
<proteinExistence type="predicted"/>
<dbReference type="PROSITE" id="PS00028">
    <property type="entry name" value="ZINC_FINGER_C2H2_1"/>
    <property type="match status" value="2"/>
</dbReference>
<dbReference type="PROSITE" id="PS50157">
    <property type="entry name" value="ZINC_FINGER_C2H2_2"/>
    <property type="match status" value="2"/>
</dbReference>
<evidence type="ECO:0000256" key="10">
    <source>
        <dbReference type="PROSITE-ProRule" id="PRU00042"/>
    </source>
</evidence>
<evidence type="ECO:0000256" key="2">
    <source>
        <dbReference type="ARBA" id="ARBA00022723"/>
    </source>
</evidence>
<gene>
    <name evidence="13" type="ORF">PPYR_08513</name>
</gene>
<keyword evidence="9" id="KW-0539">Nucleus</keyword>
<dbReference type="FunFam" id="3.30.160.60:FF:001499">
    <property type="entry name" value="Zinc finger protein"/>
    <property type="match status" value="1"/>
</dbReference>
<dbReference type="GO" id="GO:0008270">
    <property type="term" value="F:zinc ion binding"/>
    <property type="evidence" value="ECO:0007669"/>
    <property type="project" value="UniProtKB-KW"/>
</dbReference>